<feature type="domain" description="N-acetyltransferase" evidence="1">
    <location>
        <begin position="9"/>
        <end position="212"/>
    </location>
</feature>
<dbReference type="PROSITE" id="PS51186">
    <property type="entry name" value="GNAT"/>
    <property type="match status" value="1"/>
</dbReference>
<evidence type="ECO:0000313" key="3">
    <source>
        <dbReference type="Proteomes" id="UP000292564"/>
    </source>
</evidence>
<accession>A0A4Q7ZF95</accession>
<dbReference type="SUPFAM" id="SSF55729">
    <property type="entry name" value="Acyl-CoA N-acyltransferases (Nat)"/>
    <property type="match status" value="1"/>
</dbReference>
<organism evidence="2 3">
    <name type="scientific">Krasilnikovia cinnamomea</name>
    <dbReference type="NCBI Taxonomy" id="349313"/>
    <lineage>
        <taxon>Bacteria</taxon>
        <taxon>Bacillati</taxon>
        <taxon>Actinomycetota</taxon>
        <taxon>Actinomycetes</taxon>
        <taxon>Micromonosporales</taxon>
        <taxon>Micromonosporaceae</taxon>
        <taxon>Krasilnikovia</taxon>
    </lineage>
</organism>
<dbReference type="OrthoDB" id="7057833at2"/>
<evidence type="ECO:0000313" key="2">
    <source>
        <dbReference type="EMBL" id="RZU48765.1"/>
    </source>
</evidence>
<dbReference type="InterPro" id="IPR052523">
    <property type="entry name" value="Trichothecene_AcTrans"/>
</dbReference>
<protein>
    <submittedName>
        <fullName evidence="2">Acetyltransferase (GNAT) family protein</fullName>
    </submittedName>
</protein>
<comment type="caution">
    <text evidence="2">The sequence shown here is derived from an EMBL/GenBank/DDBJ whole genome shotgun (WGS) entry which is preliminary data.</text>
</comment>
<dbReference type="EMBL" id="SHKY01000001">
    <property type="protein sequence ID" value="RZU48765.1"/>
    <property type="molecule type" value="Genomic_DNA"/>
</dbReference>
<dbReference type="Proteomes" id="UP000292564">
    <property type="component" value="Unassembled WGS sequence"/>
</dbReference>
<dbReference type="GO" id="GO:0016747">
    <property type="term" value="F:acyltransferase activity, transferring groups other than amino-acyl groups"/>
    <property type="evidence" value="ECO:0007669"/>
    <property type="project" value="InterPro"/>
</dbReference>
<dbReference type="AlphaFoldDB" id="A0A4Q7ZF95"/>
<dbReference type="Pfam" id="PF00583">
    <property type="entry name" value="Acetyltransf_1"/>
    <property type="match status" value="1"/>
</dbReference>
<keyword evidence="2" id="KW-0808">Transferase</keyword>
<keyword evidence="3" id="KW-1185">Reference proteome</keyword>
<sequence length="212" mass="23580">MITTLKLAPGIRRATPEDVGSIVGLLTEAFLYSGIGSWLVPRLETRRRACGLYSHIRTEHALTVGWVDVTDDLNSAAFWYPLAEVSELWVPSSDTRLGLVCGQFMHRFVALDEAMRRHHPAGNPHHYLAFLAVRPGLQRCGLGTSLLRHHHAYLDAENISAYVEAIDPAGRALFHRHDYQDRHGFQVPDGPQLCPMWRAPQPDGGAADSAKN</sequence>
<name>A0A4Q7ZF95_9ACTN</name>
<dbReference type="CDD" id="cd04301">
    <property type="entry name" value="NAT_SF"/>
    <property type="match status" value="1"/>
</dbReference>
<dbReference type="PANTHER" id="PTHR42791">
    <property type="entry name" value="GNAT FAMILY ACETYLTRANSFERASE"/>
    <property type="match status" value="1"/>
</dbReference>
<dbReference type="InterPro" id="IPR000182">
    <property type="entry name" value="GNAT_dom"/>
</dbReference>
<dbReference type="PANTHER" id="PTHR42791:SF1">
    <property type="entry name" value="N-ACETYLTRANSFERASE DOMAIN-CONTAINING PROTEIN"/>
    <property type="match status" value="1"/>
</dbReference>
<gene>
    <name evidence="2" type="ORF">EV385_0489</name>
</gene>
<dbReference type="Gene3D" id="3.40.630.30">
    <property type="match status" value="1"/>
</dbReference>
<proteinExistence type="predicted"/>
<reference evidence="2 3" key="1">
    <citation type="submission" date="2019-02" db="EMBL/GenBank/DDBJ databases">
        <title>Sequencing the genomes of 1000 actinobacteria strains.</title>
        <authorList>
            <person name="Klenk H.-P."/>
        </authorList>
    </citation>
    <scope>NUCLEOTIDE SEQUENCE [LARGE SCALE GENOMIC DNA]</scope>
    <source>
        <strain evidence="2 3">DSM 45162</strain>
    </source>
</reference>
<dbReference type="InterPro" id="IPR016181">
    <property type="entry name" value="Acyl_CoA_acyltransferase"/>
</dbReference>
<evidence type="ECO:0000259" key="1">
    <source>
        <dbReference type="PROSITE" id="PS51186"/>
    </source>
</evidence>